<dbReference type="SUPFAM" id="SSF142913">
    <property type="entry name" value="YktB/PF0168-like"/>
    <property type="match status" value="1"/>
</dbReference>
<dbReference type="AlphaFoldDB" id="A0A0R1WHP7"/>
<reference evidence="1 2" key="1">
    <citation type="journal article" date="2015" name="Genome Announc.">
        <title>Expanding the biotechnology potential of lactobacilli through comparative genomics of 213 strains and associated genera.</title>
        <authorList>
            <person name="Sun Z."/>
            <person name="Harris H.M."/>
            <person name="McCann A."/>
            <person name="Guo C."/>
            <person name="Argimon S."/>
            <person name="Zhang W."/>
            <person name="Yang X."/>
            <person name="Jeffery I.B."/>
            <person name="Cooney J.C."/>
            <person name="Kagawa T.F."/>
            <person name="Liu W."/>
            <person name="Song Y."/>
            <person name="Salvetti E."/>
            <person name="Wrobel A."/>
            <person name="Rasinkangas P."/>
            <person name="Parkhill J."/>
            <person name="Rea M.C."/>
            <person name="O'Sullivan O."/>
            <person name="Ritari J."/>
            <person name="Douillard F.P."/>
            <person name="Paul Ross R."/>
            <person name="Yang R."/>
            <person name="Briner A.E."/>
            <person name="Felis G.E."/>
            <person name="de Vos W.M."/>
            <person name="Barrangou R."/>
            <person name="Klaenhammer T.R."/>
            <person name="Caufield P.W."/>
            <person name="Cui Y."/>
            <person name="Zhang H."/>
            <person name="O'Toole P.W."/>
        </authorList>
    </citation>
    <scope>NUCLEOTIDE SEQUENCE [LARGE SCALE GENOMIC DNA]</scope>
    <source>
        <strain evidence="1 2">DSM 16982</strain>
    </source>
</reference>
<dbReference type="InterPro" id="IPR053707">
    <property type="entry name" value="UPF0637_domain_sf"/>
</dbReference>
<dbReference type="Gene3D" id="3.30.930.20">
    <property type="entry name" value="Protein of unknown function DUF1054"/>
    <property type="match status" value="1"/>
</dbReference>
<protein>
    <submittedName>
        <fullName evidence="1">Uncharacterized protein</fullName>
    </submittedName>
</protein>
<organism evidence="1 2">
    <name type="scientific">Companilactobacillus nantensis DSM 16982</name>
    <dbReference type="NCBI Taxonomy" id="1423774"/>
    <lineage>
        <taxon>Bacteria</taxon>
        <taxon>Bacillati</taxon>
        <taxon>Bacillota</taxon>
        <taxon>Bacilli</taxon>
        <taxon>Lactobacillales</taxon>
        <taxon>Lactobacillaceae</taxon>
        <taxon>Companilactobacillus</taxon>
    </lineage>
</organism>
<evidence type="ECO:0000313" key="1">
    <source>
        <dbReference type="EMBL" id="KRM14451.1"/>
    </source>
</evidence>
<dbReference type="Proteomes" id="UP000051302">
    <property type="component" value="Unassembled WGS sequence"/>
</dbReference>
<sequence length="208" mass="24601">MYILQQRIENMFDKNDFKVFEDMTLPGRLELIKTNLDPKFEEIGSELMRRLEEEYQQQFYMKIAKHQRRTKNPPPDTWLAINQDKRGYKKTPHLELGLWPDRYFITFSLLADIKNRAGYYPLLKDHQDTIITEGWGVSNDHTSSDLQPATDFEKVAAHYEKVKSSDLVIGYELKVDDPLVQKGNYDQLLIDKFMKLSKFLVSFNQEVE</sequence>
<dbReference type="PATRIC" id="fig|1423774.3.peg.1898"/>
<comment type="caution">
    <text evidence="1">The sequence shown here is derived from an EMBL/GenBank/DDBJ whole genome shotgun (WGS) entry which is preliminary data.</text>
</comment>
<name>A0A0R1WHP7_9LACO</name>
<dbReference type="EMBL" id="AZFV01000039">
    <property type="protein sequence ID" value="KRM14451.1"/>
    <property type="molecule type" value="Genomic_DNA"/>
</dbReference>
<keyword evidence="2" id="KW-1185">Reference proteome</keyword>
<accession>A0A0R1WHP7</accession>
<dbReference type="STRING" id="1423774.FD31_GL001826"/>
<dbReference type="Pfam" id="PF06335">
    <property type="entry name" value="DUF1054"/>
    <property type="match status" value="1"/>
</dbReference>
<evidence type="ECO:0000313" key="2">
    <source>
        <dbReference type="Proteomes" id="UP000051302"/>
    </source>
</evidence>
<proteinExistence type="predicted"/>
<gene>
    <name evidence="1" type="ORF">FD31_GL001826</name>
</gene>
<dbReference type="InterPro" id="IPR009403">
    <property type="entry name" value="UPF0637"/>
</dbReference>